<feature type="transmembrane region" description="Helical" evidence="10">
    <location>
        <begin position="21"/>
        <end position="42"/>
    </location>
</feature>
<evidence type="ECO:0000256" key="1">
    <source>
        <dbReference type="ARBA" id="ARBA00004377"/>
    </source>
</evidence>
<evidence type="ECO:0000256" key="3">
    <source>
        <dbReference type="ARBA" id="ARBA00020042"/>
    </source>
</evidence>
<keyword evidence="5" id="KW-0488">Methylation</keyword>
<comment type="subcellular location">
    <subcellularLocation>
        <location evidence="1">Cell inner membrane</location>
        <topology evidence="1">Single-pass membrane protein</topology>
    </subcellularLocation>
</comment>
<dbReference type="NCBIfam" id="TIGR01710">
    <property type="entry name" value="typeII_sec_gspG"/>
    <property type="match status" value="1"/>
</dbReference>
<dbReference type="InterPro" id="IPR012902">
    <property type="entry name" value="N_methyl_site"/>
</dbReference>
<keyword evidence="7 10" id="KW-0812">Transmembrane</keyword>
<dbReference type="NCBIfam" id="TIGR02532">
    <property type="entry name" value="IV_pilin_GFxxxE"/>
    <property type="match status" value="1"/>
</dbReference>
<evidence type="ECO:0000256" key="6">
    <source>
        <dbReference type="ARBA" id="ARBA00022519"/>
    </source>
</evidence>
<dbReference type="InterPro" id="IPR000983">
    <property type="entry name" value="Bac_GSPG_pilin"/>
</dbReference>
<dbReference type="EMBL" id="JBHSMP010000013">
    <property type="protein sequence ID" value="MFC5429225.1"/>
    <property type="molecule type" value="Genomic_DNA"/>
</dbReference>
<keyword evidence="9 10" id="KW-0472">Membrane</keyword>
<evidence type="ECO:0000256" key="9">
    <source>
        <dbReference type="ARBA" id="ARBA00023136"/>
    </source>
</evidence>
<proteinExistence type="inferred from homology"/>
<dbReference type="PRINTS" id="PR00813">
    <property type="entry name" value="BCTERIALGSPG"/>
</dbReference>
<evidence type="ECO:0000259" key="11">
    <source>
        <dbReference type="Pfam" id="PF08334"/>
    </source>
</evidence>
<dbReference type="PANTHER" id="PTHR30093">
    <property type="entry name" value="GENERAL SECRETION PATHWAY PROTEIN G"/>
    <property type="match status" value="1"/>
</dbReference>
<dbReference type="Proteomes" id="UP001596103">
    <property type="component" value="Unassembled WGS sequence"/>
</dbReference>
<gene>
    <name evidence="12" type="primary">gspG</name>
    <name evidence="12" type="ORF">ACFPTO_10500</name>
</gene>
<evidence type="ECO:0000256" key="10">
    <source>
        <dbReference type="SAM" id="Phobius"/>
    </source>
</evidence>
<dbReference type="PANTHER" id="PTHR30093:SF44">
    <property type="entry name" value="TYPE II SECRETION SYSTEM CORE PROTEIN G"/>
    <property type="match status" value="1"/>
</dbReference>
<evidence type="ECO:0000256" key="7">
    <source>
        <dbReference type="ARBA" id="ARBA00022692"/>
    </source>
</evidence>
<sequence>MSMWTQRRAEIEGMRACRRRGFTLLEVMVAMAIAGILIALIVSKVMSSPDEARRVTARHDIAVIAQALKHYRQDNGGFPTQSQGLRALVQKPSTAPVPGNWKDGGYLERLPDDPWGNAYRYLNPGVHGEVDVYTYGADDRPGGEGNDADLGSWQ</sequence>
<evidence type="ECO:0000313" key="12">
    <source>
        <dbReference type="EMBL" id="MFC5429225.1"/>
    </source>
</evidence>
<dbReference type="InterPro" id="IPR013545">
    <property type="entry name" value="T2SS_protein-GspG_C"/>
</dbReference>
<evidence type="ECO:0000313" key="13">
    <source>
        <dbReference type="Proteomes" id="UP001596103"/>
    </source>
</evidence>
<feature type="domain" description="Type II secretion system protein GspG C-terminal" evidence="11">
    <location>
        <begin position="44"/>
        <end position="153"/>
    </location>
</feature>
<dbReference type="Pfam" id="PF08334">
    <property type="entry name" value="T2SSG"/>
    <property type="match status" value="1"/>
</dbReference>
<protein>
    <recommendedName>
        <fullName evidence="3">Type II secretion system core protein G</fullName>
    </recommendedName>
</protein>
<dbReference type="InterPro" id="IPR010054">
    <property type="entry name" value="Type2_sec_GspG"/>
</dbReference>
<name>A0ABW0J874_9BURK</name>
<dbReference type="Gene3D" id="3.30.700.10">
    <property type="entry name" value="Glycoprotein, Type 4 Pilin"/>
    <property type="match status" value="1"/>
</dbReference>
<evidence type="ECO:0000256" key="2">
    <source>
        <dbReference type="ARBA" id="ARBA00009984"/>
    </source>
</evidence>
<comment type="similarity">
    <text evidence="2">Belongs to the GSP G family.</text>
</comment>
<evidence type="ECO:0000256" key="8">
    <source>
        <dbReference type="ARBA" id="ARBA00022989"/>
    </source>
</evidence>
<dbReference type="Pfam" id="PF07963">
    <property type="entry name" value="N_methyl"/>
    <property type="match status" value="1"/>
</dbReference>
<evidence type="ECO:0000256" key="4">
    <source>
        <dbReference type="ARBA" id="ARBA00022475"/>
    </source>
</evidence>
<dbReference type="RefSeq" id="WP_377711308.1">
    <property type="nucleotide sequence ID" value="NZ_JBHSMP010000013.1"/>
</dbReference>
<dbReference type="SUPFAM" id="SSF54523">
    <property type="entry name" value="Pili subunits"/>
    <property type="match status" value="1"/>
</dbReference>
<keyword evidence="4" id="KW-1003">Cell membrane</keyword>
<comment type="caution">
    <text evidence="12">The sequence shown here is derived from an EMBL/GenBank/DDBJ whole genome shotgun (WGS) entry which is preliminary data.</text>
</comment>
<organism evidence="12 13">
    <name type="scientific">Paraburkholderia denitrificans</name>
    <dbReference type="NCBI Taxonomy" id="694025"/>
    <lineage>
        <taxon>Bacteria</taxon>
        <taxon>Pseudomonadati</taxon>
        <taxon>Pseudomonadota</taxon>
        <taxon>Betaproteobacteria</taxon>
        <taxon>Burkholderiales</taxon>
        <taxon>Burkholderiaceae</taxon>
        <taxon>Paraburkholderia</taxon>
    </lineage>
</organism>
<accession>A0ABW0J874</accession>
<keyword evidence="6" id="KW-0997">Cell inner membrane</keyword>
<evidence type="ECO:0000256" key="5">
    <source>
        <dbReference type="ARBA" id="ARBA00022481"/>
    </source>
</evidence>
<dbReference type="PROSITE" id="PS00409">
    <property type="entry name" value="PROKAR_NTER_METHYL"/>
    <property type="match status" value="1"/>
</dbReference>
<keyword evidence="8 10" id="KW-1133">Transmembrane helix</keyword>
<keyword evidence="13" id="KW-1185">Reference proteome</keyword>
<dbReference type="InterPro" id="IPR045584">
    <property type="entry name" value="Pilin-like"/>
</dbReference>
<reference evidence="13" key="1">
    <citation type="journal article" date="2019" name="Int. J. Syst. Evol. Microbiol.">
        <title>The Global Catalogue of Microorganisms (GCM) 10K type strain sequencing project: providing services to taxonomists for standard genome sequencing and annotation.</title>
        <authorList>
            <consortium name="The Broad Institute Genomics Platform"/>
            <consortium name="The Broad Institute Genome Sequencing Center for Infectious Disease"/>
            <person name="Wu L."/>
            <person name="Ma J."/>
        </authorList>
    </citation>
    <scope>NUCLEOTIDE SEQUENCE [LARGE SCALE GENOMIC DNA]</scope>
    <source>
        <strain evidence="13">CCUG 56042</strain>
    </source>
</reference>